<proteinExistence type="predicted"/>
<name>A0A543G3M3_9FLAO</name>
<evidence type="ECO:0000313" key="3">
    <source>
        <dbReference type="Proteomes" id="UP000320773"/>
    </source>
</evidence>
<dbReference type="Pfam" id="PF12728">
    <property type="entry name" value="HTH_17"/>
    <property type="match status" value="1"/>
</dbReference>
<accession>A0A543G3M3</accession>
<reference evidence="2 3" key="1">
    <citation type="submission" date="2019-06" db="EMBL/GenBank/DDBJ databases">
        <title>Genomic Encyclopedia of Archaeal and Bacterial Type Strains, Phase II (KMG-II): from individual species to whole genera.</title>
        <authorList>
            <person name="Goeker M."/>
        </authorList>
    </citation>
    <scope>NUCLEOTIDE SEQUENCE [LARGE SCALE GENOMIC DNA]</scope>
    <source>
        <strain evidence="2 3">DSM 24789</strain>
    </source>
</reference>
<dbReference type="SUPFAM" id="SSF46955">
    <property type="entry name" value="Putative DNA-binding domain"/>
    <property type="match status" value="1"/>
</dbReference>
<organism evidence="2 3">
    <name type="scientific">Flavobacterium branchiophilum</name>
    <dbReference type="NCBI Taxonomy" id="55197"/>
    <lineage>
        <taxon>Bacteria</taxon>
        <taxon>Pseudomonadati</taxon>
        <taxon>Bacteroidota</taxon>
        <taxon>Flavobacteriia</taxon>
        <taxon>Flavobacteriales</taxon>
        <taxon>Flavobacteriaceae</taxon>
        <taxon>Flavobacterium</taxon>
    </lineage>
</organism>
<evidence type="ECO:0000313" key="2">
    <source>
        <dbReference type="EMBL" id="TQM40671.1"/>
    </source>
</evidence>
<dbReference type="InterPro" id="IPR041657">
    <property type="entry name" value="HTH_17"/>
</dbReference>
<protein>
    <submittedName>
        <fullName evidence="2">Helix-turn-helix protein</fullName>
    </submittedName>
</protein>
<dbReference type="RefSeq" id="WP_089081407.1">
    <property type="nucleotide sequence ID" value="NZ_VFPJ01000001.1"/>
</dbReference>
<dbReference type="AlphaFoldDB" id="A0A543G3M3"/>
<gene>
    <name evidence="2" type="ORF">BC670_1574</name>
</gene>
<dbReference type="InterPro" id="IPR009061">
    <property type="entry name" value="DNA-bd_dom_put_sf"/>
</dbReference>
<evidence type="ECO:0000259" key="1">
    <source>
        <dbReference type="Pfam" id="PF12728"/>
    </source>
</evidence>
<dbReference type="EMBL" id="VFPJ01000001">
    <property type="protein sequence ID" value="TQM40671.1"/>
    <property type="molecule type" value="Genomic_DNA"/>
</dbReference>
<feature type="domain" description="Helix-turn-helix" evidence="1">
    <location>
        <begin position="40"/>
        <end position="91"/>
    </location>
</feature>
<comment type="caution">
    <text evidence="2">The sequence shown here is derived from an EMBL/GenBank/DDBJ whole genome shotgun (WGS) entry which is preliminary data.</text>
</comment>
<dbReference type="Proteomes" id="UP000320773">
    <property type="component" value="Unassembled WGS sequence"/>
</dbReference>
<sequence>MENSIVIVQVPQSEWNDLKNQMQTISKSLLELNGKNKAEFLTPKECCELLKCSRNTFQSYIDKGFLEPIKMKSEKYSKILVKRVDVDFLIQSKN</sequence>